<protein>
    <submittedName>
        <fullName evidence="2">Uncharacterized protein</fullName>
    </submittedName>
</protein>
<proteinExistence type="predicted"/>
<evidence type="ECO:0000256" key="1">
    <source>
        <dbReference type="SAM" id="MobiDB-lite"/>
    </source>
</evidence>
<gene>
    <name evidence="2" type="ORF">CK503_03115</name>
</gene>
<dbReference type="Proteomes" id="UP000218831">
    <property type="component" value="Unassembled WGS sequence"/>
</dbReference>
<evidence type="ECO:0000313" key="2">
    <source>
        <dbReference type="EMBL" id="PAU95204.1"/>
    </source>
</evidence>
<dbReference type="RefSeq" id="WP_141239870.1">
    <property type="nucleotide sequence ID" value="NZ_NSKE01000002.1"/>
</dbReference>
<accession>A0A2A2GDY2</accession>
<dbReference type="EMBL" id="NSKE01000002">
    <property type="protein sequence ID" value="PAU95204.1"/>
    <property type="molecule type" value="Genomic_DNA"/>
</dbReference>
<keyword evidence="3" id="KW-1185">Reference proteome</keyword>
<reference evidence="2 3" key="1">
    <citation type="submission" date="2017-08" db="EMBL/GenBank/DDBJ databases">
        <title>Aliifodinibius alkalisoli sp. nov., isolated from saline alkaline soil.</title>
        <authorList>
            <person name="Liu D."/>
            <person name="Zhang G."/>
        </authorList>
    </citation>
    <scope>NUCLEOTIDE SEQUENCE [LARGE SCALE GENOMIC DNA]</scope>
    <source>
        <strain evidence="2 3">WN023</strain>
    </source>
</reference>
<dbReference type="AlphaFoldDB" id="A0A2A2GDY2"/>
<sequence>MMKITKAHIVSAVDQLSADATTRDALDALMVLWKVDNSLKQNKKVSQQEVEQHFLSRRKKRE</sequence>
<name>A0A2A2GDY2_9BACT</name>
<feature type="region of interest" description="Disordered" evidence="1">
    <location>
        <begin position="43"/>
        <end position="62"/>
    </location>
</feature>
<comment type="caution">
    <text evidence="2">The sequence shown here is derived from an EMBL/GenBank/DDBJ whole genome shotgun (WGS) entry which is preliminary data.</text>
</comment>
<organism evidence="2 3">
    <name type="scientific">Fodinibius salipaludis</name>
    <dbReference type="NCBI Taxonomy" id="2032627"/>
    <lineage>
        <taxon>Bacteria</taxon>
        <taxon>Pseudomonadati</taxon>
        <taxon>Balneolota</taxon>
        <taxon>Balneolia</taxon>
        <taxon>Balneolales</taxon>
        <taxon>Balneolaceae</taxon>
        <taxon>Fodinibius</taxon>
    </lineage>
</organism>
<evidence type="ECO:0000313" key="3">
    <source>
        <dbReference type="Proteomes" id="UP000218831"/>
    </source>
</evidence>